<accession>A0ABR2WRL3</accession>
<feature type="repeat" description="ANK" evidence="3">
    <location>
        <begin position="114"/>
        <end position="146"/>
    </location>
</feature>
<reference evidence="4 5" key="1">
    <citation type="submission" date="2023-04" db="EMBL/GenBank/DDBJ databases">
        <title>Genome of Basidiobolus ranarum AG-B5.</title>
        <authorList>
            <person name="Stajich J.E."/>
            <person name="Carter-House D."/>
            <person name="Gryganskyi A."/>
        </authorList>
    </citation>
    <scope>NUCLEOTIDE SEQUENCE [LARGE SCALE GENOMIC DNA]</scope>
    <source>
        <strain evidence="4 5">AG-B5</strain>
    </source>
</reference>
<gene>
    <name evidence="4" type="ORF">K7432_008612</name>
</gene>
<dbReference type="Proteomes" id="UP001479436">
    <property type="component" value="Unassembled WGS sequence"/>
</dbReference>
<evidence type="ECO:0000256" key="3">
    <source>
        <dbReference type="PROSITE-ProRule" id="PRU00023"/>
    </source>
</evidence>
<dbReference type="PROSITE" id="PS50088">
    <property type="entry name" value="ANK_REPEAT"/>
    <property type="match status" value="2"/>
</dbReference>
<evidence type="ECO:0000256" key="1">
    <source>
        <dbReference type="ARBA" id="ARBA00022737"/>
    </source>
</evidence>
<dbReference type="SUPFAM" id="SSF48403">
    <property type="entry name" value="Ankyrin repeat"/>
    <property type="match status" value="1"/>
</dbReference>
<dbReference type="InterPro" id="IPR002110">
    <property type="entry name" value="Ankyrin_rpt"/>
</dbReference>
<keyword evidence="5" id="KW-1185">Reference proteome</keyword>
<dbReference type="PROSITE" id="PS50297">
    <property type="entry name" value="ANK_REP_REGION"/>
    <property type="match status" value="2"/>
</dbReference>
<name>A0ABR2WRL3_9FUNG</name>
<sequence>MSRKFNRRDYKDALGQGLRRIAQPKIHKNTSTARDILLKGARTLVLTYDETELLDATASRDIPRVKQLLEKGTKATCYDERLRTPLHFACAAGCLELINLLITSGAKVNSRDVNGSTPLLLAVTSGNLECVSILLAAGANLEIADARQRTPLSMAKSRLQFLKRQVEFDLPPDYEEVESDKTHLIHQITQQFFHR</sequence>
<comment type="caution">
    <text evidence="4">The sequence shown here is derived from an EMBL/GenBank/DDBJ whole genome shotgun (WGS) entry which is preliminary data.</text>
</comment>
<keyword evidence="1" id="KW-0677">Repeat</keyword>
<keyword evidence="2 3" id="KW-0040">ANK repeat</keyword>
<evidence type="ECO:0000313" key="4">
    <source>
        <dbReference type="EMBL" id="KAK9764133.1"/>
    </source>
</evidence>
<dbReference type="PANTHER" id="PTHR24171:SF9">
    <property type="entry name" value="ANKYRIN REPEAT DOMAIN-CONTAINING PROTEIN 39"/>
    <property type="match status" value="1"/>
</dbReference>
<proteinExistence type="predicted"/>
<organism evidence="4 5">
    <name type="scientific">Basidiobolus ranarum</name>
    <dbReference type="NCBI Taxonomy" id="34480"/>
    <lineage>
        <taxon>Eukaryota</taxon>
        <taxon>Fungi</taxon>
        <taxon>Fungi incertae sedis</taxon>
        <taxon>Zoopagomycota</taxon>
        <taxon>Entomophthoromycotina</taxon>
        <taxon>Basidiobolomycetes</taxon>
        <taxon>Basidiobolales</taxon>
        <taxon>Basidiobolaceae</taxon>
        <taxon>Basidiobolus</taxon>
    </lineage>
</organism>
<evidence type="ECO:0000313" key="5">
    <source>
        <dbReference type="Proteomes" id="UP001479436"/>
    </source>
</evidence>
<dbReference type="SMART" id="SM00248">
    <property type="entry name" value="ANK"/>
    <property type="match status" value="3"/>
</dbReference>
<feature type="repeat" description="ANK" evidence="3">
    <location>
        <begin position="81"/>
        <end position="113"/>
    </location>
</feature>
<dbReference type="Gene3D" id="1.25.40.20">
    <property type="entry name" value="Ankyrin repeat-containing domain"/>
    <property type="match status" value="1"/>
</dbReference>
<dbReference type="Pfam" id="PF12796">
    <property type="entry name" value="Ank_2"/>
    <property type="match status" value="1"/>
</dbReference>
<dbReference type="EMBL" id="JASJQH010000486">
    <property type="protein sequence ID" value="KAK9764133.1"/>
    <property type="molecule type" value="Genomic_DNA"/>
</dbReference>
<protein>
    <submittedName>
        <fullName evidence="4">Uncharacterized protein</fullName>
    </submittedName>
</protein>
<evidence type="ECO:0000256" key="2">
    <source>
        <dbReference type="ARBA" id="ARBA00023043"/>
    </source>
</evidence>
<dbReference type="InterPro" id="IPR036770">
    <property type="entry name" value="Ankyrin_rpt-contain_sf"/>
</dbReference>
<dbReference type="PANTHER" id="PTHR24171">
    <property type="entry name" value="ANKYRIN REPEAT DOMAIN-CONTAINING PROTEIN 39-RELATED"/>
    <property type="match status" value="1"/>
</dbReference>